<dbReference type="AlphaFoldDB" id="A0AAN9SQV1"/>
<dbReference type="EMBL" id="JAYMYS010000003">
    <property type="protein sequence ID" value="KAK7401582.1"/>
    <property type="molecule type" value="Genomic_DNA"/>
</dbReference>
<evidence type="ECO:0000313" key="7">
    <source>
        <dbReference type="Proteomes" id="UP001386955"/>
    </source>
</evidence>
<dbReference type="Pfam" id="PF18345">
    <property type="entry name" value="zf_CCCH_4"/>
    <property type="match status" value="1"/>
</dbReference>
<evidence type="ECO:0000313" key="6">
    <source>
        <dbReference type="EMBL" id="KAK7401582.1"/>
    </source>
</evidence>
<dbReference type="GO" id="GO:0008270">
    <property type="term" value="F:zinc ion binding"/>
    <property type="evidence" value="ECO:0007669"/>
    <property type="project" value="UniProtKB-KW"/>
</dbReference>
<dbReference type="PROSITE" id="PS50103">
    <property type="entry name" value="ZF_C3H1"/>
    <property type="match status" value="1"/>
</dbReference>
<evidence type="ECO:0000256" key="1">
    <source>
        <dbReference type="ARBA" id="ARBA00022723"/>
    </source>
</evidence>
<name>A0AAN9SQV1_PSOTE</name>
<evidence type="ECO:0000256" key="4">
    <source>
        <dbReference type="PROSITE-ProRule" id="PRU00723"/>
    </source>
</evidence>
<dbReference type="Gene3D" id="4.10.1000.10">
    <property type="entry name" value="Zinc finger, CCCH-type"/>
    <property type="match status" value="1"/>
</dbReference>
<evidence type="ECO:0000256" key="3">
    <source>
        <dbReference type="ARBA" id="ARBA00022833"/>
    </source>
</evidence>
<sequence>MEVIARKMEEIGWDGRGSACEWTYPCMFLRRKVSLAIIDLAIQETALQTCKYWINGNCMYGQRCQNLHAWSDKEGIDTKNIKEDNRQPKRLVWWTTPPITFVKINCDGAFTSHGNKVAARGVVKDWKTNFLLGFSTSHYFQS</sequence>
<evidence type="ECO:0000256" key="2">
    <source>
        <dbReference type="ARBA" id="ARBA00022771"/>
    </source>
</evidence>
<feature type="domain" description="C3H1-type" evidence="5">
    <location>
        <begin position="44"/>
        <end position="71"/>
    </location>
</feature>
<keyword evidence="7" id="KW-1185">Reference proteome</keyword>
<comment type="caution">
    <text evidence="6">The sequence shown here is derived from an EMBL/GenBank/DDBJ whole genome shotgun (WGS) entry which is preliminary data.</text>
</comment>
<dbReference type="SUPFAM" id="SSF90229">
    <property type="entry name" value="CCCH zinc finger"/>
    <property type="match status" value="1"/>
</dbReference>
<reference evidence="6 7" key="1">
    <citation type="submission" date="2024-01" db="EMBL/GenBank/DDBJ databases">
        <title>The genomes of 5 underutilized Papilionoideae crops provide insights into root nodulation and disease resistanc.</title>
        <authorList>
            <person name="Jiang F."/>
        </authorList>
    </citation>
    <scope>NUCLEOTIDE SEQUENCE [LARGE SCALE GENOMIC DNA]</scope>
    <source>
        <strain evidence="6">DUOXIRENSHENG_FW03</strain>
        <tissue evidence="6">Leaves</tissue>
    </source>
</reference>
<feature type="zinc finger region" description="C3H1-type" evidence="4">
    <location>
        <begin position="44"/>
        <end position="71"/>
    </location>
</feature>
<dbReference type="InterPro" id="IPR036855">
    <property type="entry name" value="Znf_CCCH_sf"/>
</dbReference>
<dbReference type="InterPro" id="IPR000571">
    <property type="entry name" value="Znf_CCCH"/>
</dbReference>
<evidence type="ECO:0000259" key="5">
    <source>
        <dbReference type="PROSITE" id="PS50103"/>
    </source>
</evidence>
<dbReference type="Proteomes" id="UP001386955">
    <property type="component" value="Unassembled WGS sequence"/>
</dbReference>
<gene>
    <name evidence="6" type="ORF">VNO78_13181</name>
</gene>
<protein>
    <recommendedName>
        <fullName evidence="5">C3H1-type domain-containing protein</fullName>
    </recommendedName>
</protein>
<keyword evidence="3 4" id="KW-0862">Zinc</keyword>
<keyword evidence="1 4" id="KW-0479">Metal-binding</keyword>
<proteinExistence type="predicted"/>
<organism evidence="6 7">
    <name type="scientific">Psophocarpus tetragonolobus</name>
    <name type="common">Winged bean</name>
    <name type="synonym">Dolichos tetragonolobus</name>
    <dbReference type="NCBI Taxonomy" id="3891"/>
    <lineage>
        <taxon>Eukaryota</taxon>
        <taxon>Viridiplantae</taxon>
        <taxon>Streptophyta</taxon>
        <taxon>Embryophyta</taxon>
        <taxon>Tracheophyta</taxon>
        <taxon>Spermatophyta</taxon>
        <taxon>Magnoliopsida</taxon>
        <taxon>eudicotyledons</taxon>
        <taxon>Gunneridae</taxon>
        <taxon>Pentapetalae</taxon>
        <taxon>rosids</taxon>
        <taxon>fabids</taxon>
        <taxon>Fabales</taxon>
        <taxon>Fabaceae</taxon>
        <taxon>Papilionoideae</taxon>
        <taxon>50 kb inversion clade</taxon>
        <taxon>NPAAA clade</taxon>
        <taxon>indigoferoid/millettioid clade</taxon>
        <taxon>Phaseoleae</taxon>
        <taxon>Psophocarpus</taxon>
    </lineage>
</organism>
<accession>A0AAN9SQV1</accession>
<keyword evidence="2 4" id="KW-0863">Zinc-finger</keyword>